<feature type="domain" description="MacB-like periplasmic core" evidence="8">
    <location>
        <begin position="20"/>
        <end position="220"/>
    </location>
</feature>
<dbReference type="InterPro" id="IPR003838">
    <property type="entry name" value="ABC3_permease_C"/>
</dbReference>
<evidence type="ECO:0000259" key="8">
    <source>
        <dbReference type="Pfam" id="PF12704"/>
    </source>
</evidence>
<dbReference type="EMBL" id="AP017928">
    <property type="protein sequence ID" value="BBA34215.1"/>
    <property type="molecule type" value="Genomic_DNA"/>
</dbReference>
<dbReference type="Pfam" id="PF02687">
    <property type="entry name" value="FtsX"/>
    <property type="match status" value="2"/>
</dbReference>
<dbReference type="GO" id="GO:0005886">
    <property type="term" value="C:plasma membrane"/>
    <property type="evidence" value="ECO:0007669"/>
    <property type="project" value="UniProtKB-SubCell"/>
</dbReference>
<dbReference type="InterPro" id="IPR038766">
    <property type="entry name" value="Membrane_comp_ABC_pdt"/>
</dbReference>
<dbReference type="Pfam" id="PF12704">
    <property type="entry name" value="MacB_PCD"/>
    <property type="match status" value="2"/>
</dbReference>
<dbReference type="RefSeq" id="WP_119629671.1">
    <property type="nucleotide sequence ID" value="NZ_AP017928.1"/>
</dbReference>
<evidence type="ECO:0000313" key="10">
    <source>
        <dbReference type="Proteomes" id="UP000266313"/>
    </source>
</evidence>
<keyword evidence="2" id="KW-1003">Cell membrane</keyword>
<keyword evidence="4 6" id="KW-1133">Transmembrane helix</keyword>
<feature type="domain" description="ABC3 transporter permease C-terminal" evidence="7">
    <location>
        <begin position="254"/>
        <end position="375"/>
    </location>
</feature>
<evidence type="ECO:0000256" key="4">
    <source>
        <dbReference type="ARBA" id="ARBA00022989"/>
    </source>
</evidence>
<feature type="transmembrane region" description="Helical" evidence="6">
    <location>
        <begin position="471"/>
        <end position="492"/>
    </location>
</feature>
<dbReference type="InterPro" id="IPR025857">
    <property type="entry name" value="MacB_PCD"/>
</dbReference>
<feature type="transmembrane region" description="Helical" evidence="6">
    <location>
        <begin position="394"/>
        <end position="415"/>
    </location>
</feature>
<reference evidence="9 10" key="1">
    <citation type="submission" date="2016-12" db="EMBL/GenBank/DDBJ databases">
        <title>Genome sequencing of Methylocaldum marinum.</title>
        <authorList>
            <person name="Takeuchi M."/>
            <person name="Kamagata Y."/>
            <person name="Hiraoka S."/>
            <person name="Oshima K."/>
            <person name="Hattori M."/>
            <person name="Iwasaki W."/>
        </authorList>
    </citation>
    <scope>NUCLEOTIDE SEQUENCE [LARGE SCALE GENOMIC DNA]</scope>
    <source>
        <strain evidence="9 10">S8</strain>
    </source>
</reference>
<accession>A0A250KRD6</accession>
<evidence type="ECO:0000256" key="5">
    <source>
        <dbReference type="ARBA" id="ARBA00023136"/>
    </source>
</evidence>
<feature type="domain" description="MacB-like periplasmic core" evidence="8">
    <location>
        <begin position="471"/>
        <end position="674"/>
    </location>
</feature>
<dbReference type="PANTHER" id="PTHR30287">
    <property type="entry name" value="MEMBRANE COMPONENT OF PREDICTED ABC SUPERFAMILY METABOLITE UPTAKE TRANSPORTER"/>
    <property type="match status" value="1"/>
</dbReference>
<dbReference type="KEGG" id="mmai:sS8_2263"/>
<proteinExistence type="predicted"/>
<evidence type="ECO:0008006" key="11">
    <source>
        <dbReference type="Google" id="ProtNLM"/>
    </source>
</evidence>
<protein>
    <recommendedName>
        <fullName evidence="11">ABC transporter permease</fullName>
    </recommendedName>
</protein>
<feature type="transmembrane region" description="Helical" evidence="6">
    <location>
        <begin position="350"/>
        <end position="373"/>
    </location>
</feature>
<keyword evidence="3 6" id="KW-0812">Transmembrane</keyword>
<evidence type="ECO:0000256" key="1">
    <source>
        <dbReference type="ARBA" id="ARBA00004651"/>
    </source>
</evidence>
<feature type="domain" description="ABC3 transporter permease C-terminal" evidence="7">
    <location>
        <begin position="712"/>
        <end position="829"/>
    </location>
</feature>
<sequence length="836" mass="89664">MALLNTANRRHFYRHPLQLALAVLGIALGVAMLVSVDLAVDSSRRAFQLSMSALTGKTTHHIVAASGSLDETIYPQLRRELGDVPMAPAIEGYVAVRDQTLRLAGFDPFAESPVRQELASSSFSALVDLLTDPGAVLISRITAGRLGIGPGDSLTVEVAGTLKTVRVAGFVDPEAKPDPALEGLLLADIATAQEILDKIGRLDRIDLVLADDADEVHERLRGTLPENATLIDAAGRNIATVRMSHAFEINLKAMSLMALLVGLFLIYNTMTFAVLQRRTLLANLRILGVTRRQIMREILLESALLGLCGSLLGLLLGLIAAEGLLHRITRTISDMYFVVTVTEFSVSPTALLRSLLAGISASVLAALPAALDAASTRPVRTQRRSGLEQNVRRWLPKLSLLGLVFGILGIVLLYWPNAGLIPAIVGIFLLAGAYGLFIPTAMLGLTGLCPSTAIPSIRLAVRGTSAALSRTGLATAALSISVAVALGVGIMVESFRFTIADWLEQLLQADLYVARPGQPGIASEPLASSLIEDAVRLPGIAGFSLGRRNFVESPLGRSELLAFQPANPDHPAFRFKSADDRTVWKRFMAEPVIIVSEPFATRHALEPGDSVTLSTSHGQKPFVIAGIFFDYRSDQGLVVVRRDLYADLWNDTGVTSLGLYLADGVTEEAVKPKILGLSRDAGTLLVRSNREIRQASMALFERTFAVTQVLRLLAIGVALIGILSALLAIQLERTRELAVLRSLGMTPRQLTGLVFTQTGFLGLCAGIFAVPLGLILATALVKVINLRSFGWSMDLTVSGAELWQAPLLSITAALIAGLYPAWKARRLTPALALREE</sequence>
<keyword evidence="10" id="KW-1185">Reference proteome</keyword>
<evidence type="ECO:0000256" key="6">
    <source>
        <dbReference type="SAM" id="Phobius"/>
    </source>
</evidence>
<feature type="transmembrane region" description="Helical" evidence="6">
    <location>
        <begin position="298"/>
        <end position="321"/>
    </location>
</feature>
<dbReference type="Proteomes" id="UP000266313">
    <property type="component" value="Chromosome"/>
</dbReference>
<feature type="transmembrane region" description="Helical" evidence="6">
    <location>
        <begin position="253"/>
        <end position="275"/>
    </location>
</feature>
<feature type="transmembrane region" description="Helical" evidence="6">
    <location>
        <begin position="750"/>
        <end position="783"/>
    </location>
</feature>
<dbReference type="OrthoDB" id="5137249at2"/>
<evidence type="ECO:0000256" key="2">
    <source>
        <dbReference type="ARBA" id="ARBA00022475"/>
    </source>
</evidence>
<evidence type="ECO:0000313" key="9">
    <source>
        <dbReference type="EMBL" id="BBA34215.1"/>
    </source>
</evidence>
<keyword evidence="5 6" id="KW-0472">Membrane</keyword>
<name>A0A250KRD6_9GAMM</name>
<organism evidence="9 10">
    <name type="scientific">Methylocaldum marinum</name>
    <dbReference type="NCBI Taxonomy" id="1432792"/>
    <lineage>
        <taxon>Bacteria</taxon>
        <taxon>Pseudomonadati</taxon>
        <taxon>Pseudomonadota</taxon>
        <taxon>Gammaproteobacteria</taxon>
        <taxon>Methylococcales</taxon>
        <taxon>Methylococcaceae</taxon>
        <taxon>Methylocaldum</taxon>
    </lineage>
</organism>
<dbReference type="AlphaFoldDB" id="A0A250KRD6"/>
<feature type="transmembrane region" description="Helical" evidence="6">
    <location>
        <begin position="421"/>
        <end position="450"/>
    </location>
</feature>
<comment type="subcellular location">
    <subcellularLocation>
        <location evidence="1">Cell membrane</location>
        <topology evidence="1">Multi-pass membrane protein</topology>
    </subcellularLocation>
</comment>
<feature type="transmembrane region" description="Helical" evidence="6">
    <location>
        <begin position="709"/>
        <end position="729"/>
    </location>
</feature>
<dbReference type="PANTHER" id="PTHR30287:SF2">
    <property type="entry name" value="BLL1001 PROTEIN"/>
    <property type="match status" value="1"/>
</dbReference>
<gene>
    <name evidence="9" type="ORF">sS8_2263</name>
</gene>
<evidence type="ECO:0000256" key="3">
    <source>
        <dbReference type="ARBA" id="ARBA00022692"/>
    </source>
</evidence>
<evidence type="ECO:0000259" key="7">
    <source>
        <dbReference type="Pfam" id="PF02687"/>
    </source>
</evidence>
<feature type="transmembrane region" description="Helical" evidence="6">
    <location>
        <begin position="803"/>
        <end position="822"/>
    </location>
</feature>